<dbReference type="SUPFAM" id="SSF52172">
    <property type="entry name" value="CheY-like"/>
    <property type="match status" value="1"/>
</dbReference>
<dbReference type="RefSeq" id="WP_114592937.1">
    <property type="nucleotide sequence ID" value="NZ_CP031165.1"/>
</dbReference>
<accession>A0A346Y2B8</accession>
<dbReference type="PANTHER" id="PTHR44520:SF1">
    <property type="entry name" value="TWO-COMPONENT SYSTEM REGULATORY PROTEIN"/>
    <property type="match status" value="1"/>
</dbReference>
<sequence>MRLVRVLIAEDNEDHLFLARVALQAVQGVQIEVVAVQDGQEALDYLHGRGQYDGRELPHLILLDLSMPRKDGLTVLKELRADEMLQSLPVVVLTSSDRPEDVNAAYALGANSYVNKAKGLSNLADYWTQTANLPDPAVRR</sequence>
<evidence type="ECO:0000259" key="2">
    <source>
        <dbReference type="PROSITE" id="PS50110"/>
    </source>
</evidence>
<name>A0A346Y2B8_9ACTN</name>
<dbReference type="AlphaFoldDB" id="A0A346Y2B8"/>
<keyword evidence="4" id="KW-1185">Reference proteome</keyword>
<dbReference type="KEGG" id="euz:DVS28_a3944"/>
<organism evidence="3 4">
    <name type="scientific">Euzebya pacifica</name>
    <dbReference type="NCBI Taxonomy" id="1608957"/>
    <lineage>
        <taxon>Bacteria</taxon>
        <taxon>Bacillati</taxon>
        <taxon>Actinomycetota</taxon>
        <taxon>Nitriliruptoria</taxon>
        <taxon>Euzebyales</taxon>
    </lineage>
</organism>
<dbReference type="InterPro" id="IPR052893">
    <property type="entry name" value="TCS_response_regulator"/>
</dbReference>
<dbReference type="CDD" id="cd17557">
    <property type="entry name" value="REC_Rcp-like"/>
    <property type="match status" value="1"/>
</dbReference>
<dbReference type="EMBL" id="CP031165">
    <property type="protein sequence ID" value="AXV08615.1"/>
    <property type="molecule type" value="Genomic_DNA"/>
</dbReference>
<dbReference type="OrthoDB" id="9793549at2"/>
<keyword evidence="1" id="KW-0597">Phosphoprotein</keyword>
<protein>
    <submittedName>
        <fullName evidence="3">Two-component response regulator</fullName>
    </submittedName>
</protein>
<dbReference type="InterPro" id="IPR001789">
    <property type="entry name" value="Sig_transdc_resp-reg_receiver"/>
</dbReference>
<dbReference type="PROSITE" id="PS50110">
    <property type="entry name" value="RESPONSE_REGULATORY"/>
    <property type="match status" value="1"/>
</dbReference>
<dbReference type="PANTHER" id="PTHR44520">
    <property type="entry name" value="RESPONSE REGULATOR RCP1-RELATED"/>
    <property type="match status" value="1"/>
</dbReference>
<dbReference type="InterPro" id="IPR011006">
    <property type="entry name" value="CheY-like_superfamily"/>
</dbReference>
<reference evidence="3 4" key="1">
    <citation type="submission" date="2018-09" db="EMBL/GenBank/DDBJ databases">
        <title>Complete genome sequence of Euzebya sp. DY32-46 isolated from seawater of Pacific Ocean.</title>
        <authorList>
            <person name="Xu L."/>
            <person name="Wu Y.-H."/>
            <person name="Xu X.-W."/>
        </authorList>
    </citation>
    <scope>NUCLEOTIDE SEQUENCE [LARGE SCALE GENOMIC DNA]</scope>
    <source>
        <strain evidence="3 4">DY32-46</strain>
    </source>
</reference>
<proteinExistence type="predicted"/>
<dbReference type="Pfam" id="PF00072">
    <property type="entry name" value="Response_reg"/>
    <property type="match status" value="1"/>
</dbReference>
<evidence type="ECO:0000313" key="4">
    <source>
        <dbReference type="Proteomes" id="UP000264006"/>
    </source>
</evidence>
<evidence type="ECO:0000256" key="1">
    <source>
        <dbReference type="PROSITE-ProRule" id="PRU00169"/>
    </source>
</evidence>
<evidence type="ECO:0000313" key="3">
    <source>
        <dbReference type="EMBL" id="AXV08615.1"/>
    </source>
</evidence>
<feature type="modified residue" description="4-aspartylphosphate" evidence="1">
    <location>
        <position position="64"/>
    </location>
</feature>
<feature type="domain" description="Response regulatory" evidence="2">
    <location>
        <begin position="5"/>
        <end position="131"/>
    </location>
</feature>
<gene>
    <name evidence="3" type="ORF">DVS28_a3944</name>
</gene>
<dbReference type="Proteomes" id="UP000264006">
    <property type="component" value="Chromosome"/>
</dbReference>
<dbReference type="GO" id="GO:0000160">
    <property type="term" value="P:phosphorelay signal transduction system"/>
    <property type="evidence" value="ECO:0007669"/>
    <property type="project" value="InterPro"/>
</dbReference>
<dbReference type="SMART" id="SM00448">
    <property type="entry name" value="REC"/>
    <property type="match status" value="1"/>
</dbReference>
<dbReference type="Gene3D" id="3.40.50.2300">
    <property type="match status" value="1"/>
</dbReference>